<dbReference type="Proteomes" id="UP000346198">
    <property type="component" value="Unassembled WGS sequence"/>
</dbReference>
<dbReference type="PANTHER" id="PTHR30349:SF64">
    <property type="entry name" value="PROPHAGE INTEGRASE INTD-RELATED"/>
    <property type="match status" value="1"/>
</dbReference>
<dbReference type="RefSeq" id="WP_136065253.1">
    <property type="nucleotide sequence ID" value="NZ_CAAHFH010000003.1"/>
</dbReference>
<accession>A0A6C2USA6</accession>
<dbReference type="InterPro" id="IPR013762">
    <property type="entry name" value="Integrase-like_cat_sf"/>
</dbReference>
<dbReference type="InterPro" id="IPR044068">
    <property type="entry name" value="CB"/>
</dbReference>
<organism evidence="8 9">
    <name type="scientific">Pontiella sulfatireligans</name>
    <dbReference type="NCBI Taxonomy" id="2750658"/>
    <lineage>
        <taxon>Bacteria</taxon>
        <taxon>Pseudomonadati</taxon>
        <taxon>Kiritimatiellota</taxon>
        <taxon>Kiritimatiellia</taxon>
        <taxon>Kiritimatiellales</taxon>
        <taxon>Pontiellaceae</taxon>
        <taxon>Pontiella</taxon>
    </lineage>
</organism>
<keyword evidence="9" id="KW-1185">Reference proteome</keyword>
<dbReference type="InterPro" id="IPR046668">
    <property type="entry name" value="DUF6538"/>
</dbReference>
<dbReference type="SUPFAM" id="SSF56349">
    <property type="entry name" value="DNA breaking-rejoining enzymes"/>
    <property type="match status" value="1"/>
</dbReference>
<keyword evidence="3 5" id="KW-0238">DNA-binding</keyword>
<dbReference type="PROSITE" id="PS51900">
    <property type="entry name" value="CB"/>
    <property type="match status" value="1"/>
</dbReference>
<keyword evidence="2" id="KW-0229">DNA integration</keyword>
<dbReference type="InterPro" id="IPR002104">
    <property type="entry name" value="Integrase_catalytic"/>
</dbReference>
<evidence type="ECO:0000256" key="1">
    <source>
        <dbReference type="ARBA" id="ARBA00008857"/>
    </source>
</evidence>
<dbReference type="PROSITE" id="PS51898">
    <property type="entry name" value="TYR_RECOMBINASE"/>
    <property type="match status" value="1"/>
</dbReference>
<evidence type="ECO:0000256" key="3">
    <source>
        <dbReference type="ARBA" id="ARBA00023125"/>
    </source>
</evidence>
<evidence type="ECO:0000313" key="9">
    <source>
        <dbReference type="Proteomes" id="UP000346198"/>
    </source>
</evidence>
<evidence type="ECO:0000256" key="5">
    <source>
        <dbReference type="PROSITE-ProRule" id="PRU01248"/>
    </source>
</evidence>
<dbReference type="GO" id="GO:0015074">
    <property type="term" value="P:DNA integration"/>
    <property type="evidence" value="ECO:0007669"/>
    <property type="project" value="UniProtKB-KW"/>
</dbReference>
<name>A0A6C2USA6_9BACT</name>
<dbReference type="Gene3D" id="1.10.443.10">
    <property type="entry name" value="Intergrase catalytic core"/>
    <property type="match status" value="1"/>
</dbReference>
<comment type="similarity">
    <text evidence="1">Belongs to the 'phage' integrase family.</text>
</comment>
<dbReference type="PANTHER" id="PTHR30349">
    <property type="entry name" value="PHAGE INTEGRASE-RELATED"/>
    <property type="match status" value="1"/>
</dbReference>
<evidence type="ECO:0000313" key="8">
    <source>
        <dbReference type="EMBL" id="VGO23138.1"/>
    </source>
</evidence>
<dbReference type="AlphaFoldDB" id="A0A6C2USA6"/>
<dbReference type="Gene3D" id="1.10.150.130">
    <property type="match status" value="1"/>
</dbReference>
<evidence type="ECO:0000256" key="4">
    <source>
        <dbReference type="ARBA" id="ARBA00023172"/>
    </source>
</evidence>
<feature type="domain" description="Core-binding (CB)" evidence="7">
    <location>
        <begin position="218"/>
        <end position="322"/>
    </location>
</feature>
<evidence type="ECO:0000256" key="2">
    <source>
        <dbReference type="ARBA" id="ARBA00022908"/>
    </source>
</evidence>
<dbReference type="EMBL" id="CAAHFH010000003">
    <property type="protein sequence ID" value="VGO23138.1"/>
    <property type="molecule type" value="Genomic_DNA"/>
</dbReference>
<reference evidence="8 9" key="1">
    <citation type="submission" date="2019-04" db="EMBL/GenBank/DDBJ databases">
        <authorList>
            <person name="Van Vliet M D."/>
        </authorList>
    </citation>
    <scope>NUCLEOTIDE SEQUENCE [LARGE SCALE GENOMIC DNA]</scope>
    <source>
        <strain evidence="8 9">F21</strain>
    </source>
</reference>
<sequence>MPVISMRITNTVKRNGWYHFRLSVPADLRKRVGRNEITKSLDTRDPHEAKYMTGQLTEEWKLTFDGMRGNTAVLTEADVDVKVQALRAKLRERLDEDIRKTLSSLKDSALEMFQYGLDDEIDDTRTGQYRQVTCAGLLDGRRNLREELELWDYDQRLKRRVVLVVLEILVAYYTAISEELGLMVDYPIDLSHYRSPVVSEKSAKKESQKSDAEAQSSESLTAILEEMLKSKERALRTCTGLTSDAKLFVDYFGREDAQSFTISDILKFRDDCLAHLPSNASKKFPEASLKELLAMDASVARISTTTINNRMRSIRGVFAYALKTGRVSIDPCAAIAPYTQTKKQGTSAETEEASEEVAKVYTDEEIKTIIEEANSSNFKRFPARRWGTLIVVHLGMRANECCQLRTCDIDVEAGTLDIVARHSTQRLKNKASERYLPLPKVLMEDKAFAVYVRKRQAQSMDIPLWKDATYTEANGYRRGWSRWFNGLDVVSGGRNAHSLRHTAITRARMLGLPIEHVQRIEGHATAGNSTHEGYVDKQAMRETLRDTVDAMAVTV</sequence>
<keyword evidence="4" id="KW-0233">DNA recombination</keyword>
<dbReference type="Pfam" id="PF20172">
    <property type="entry name" value="DUF6538"/>
    <property type="match status" value="1"/>
</dbReference>
<feature type="domain" description="Tyr recombinase" evidence="6">
    <location>
        <begin position="356"/>
        <end position="549"/>
    </location>
</feature>
<dbReference type="InterPro" id="IPR010998">
    <property type="entry name" value="Integrase_recombinase_N"/>
</dbReference>
<dbReference type="InterPro" id="IPR011010">
    <property type="entry name" value="DNA_brk_join_enz"/>
</dbReference>
<dbReference type="GO" id="GO:0003677">
    <property type="term" value="F:DNA binding"/>
    <property type="evidence" value="ECO:0007669"/>
    <property type="project" value="UniProtKB-UniRule"/>
</dbReference>
<dbReference type="Pfam" id="PF00589">
    <property type="entry name" value="Phage_integrase"/>
    <property type="match status" value="1"/>
</dbReference>
<dbReference type="GO" id="GO:0006310">
    <property type="term" value="P:DNA recombination"/>
    <property type="evidence" value="ECO:0007669"/>
    <property type="project" value="UniProtKB-KW"/>
</dbReference>
<dbReference type="InterPro" id="IPR050090">
    <property type="entry name" value="Tyrosine_recombinase_XerCD"/>
</dbReference>
<evidence type="ECO:0000259" key="6">
    <source>
        <dbReference type="PROSITE" id="PS51898"/>
    </source>
</evidence>
<protein>
    <submittedName>
        <fullName evidence="8">Tyrosine recombinase XerC</fullName>
    </submittedName>
</protein>
<gene>
    <name evidence="8" type="primary">xerC_3</name>
    <name evidence="8" type="ORF">SCARR_05243</name>
</gene>
<evidence type="ECO:0000259" key="7">
    <source>
        <dbReference type="PROSITE" id="PS51900"/>
    </source>
</evidence>
<proteinExistence type="inferred from homology"/>